<name>A0A437PMP8_9BACT</name>
<dbReference type="OrthoDB" id="9788881at2"/>
<dbReference type="AlphaFoldDB" id="A0A437PMP8"/>
<dbReference type="GO" id="GO:0006313">
    <property type="term" value="P:DNA transposition"/>
    <property type="evidence" value="ECO:0007669"/>
    <property type="project" value="InterPro"/>
</dbReference>
<dbReference type="Gene3D" id="3.30.70.1290">
    <property type="entry name" value="Transposase IS200-like"/>
    <property type="match status" value="1"/>
</dbReference>
<dbReference type="SMART" id="SM01321">
    <property type="entry name" value="Y1_Tnp"/>
    <property type="match status" value="1"/>
</dbReference>
<reference evidence="2 3" key="1">
    <citation type="submission" date="2019-01" db="EMBL/GenBank/DDBJ databases">
        <authorList>
            <person name="Chen W.-M."/>
        </authorList>
    </citation>
    <scope>NUCLEOTIDE SEQUENCE [LARGE SCALE GENOMIC DNA]</scope>
    <source>
        <strain evidence="2 3">FSY-15</strain>
    </source>
</reference>
<dbReference type="PANTHER" id="PTHR36966:SF1">
    <property type="entry name" value="REP-ASSOCIATED TYROSINE TRANSPOSASE"/>
    <property type="match status" value="1"/>
</dbReference>
<dbReference type="NCBIfam" id="NF047646">
    <property type="entry name" value="REP_Tyr_transpos"/>
    <property type="match status" value="1"/>
</dbReference>
<evidence type="ECO:0000259" key="1">
    <source>
        <dbReference type="SMART" id="SM01321"/>
    </source>
</evidence>
<proteinExistence type="predicted"/>
<dbReference type="EMBL" id="SACY01000006">
    <property type="protein sequence ID" value="RVU23354.1"/>
    <property type="molecule type" value="Genomic_DNA"/>
</dbReference>
<evidence type="ECO:0000313" key="2">
    <source>
        <dbReference type="EMBL" id="RVU23354.1"/>
    </source>
</evidence>
<dbReference type="PANTHER" id="PTHR36966">
    <property type="entry name" value="REP-ASSOCIATED TYROSINE TRANSPOSASE"/>
    <property type="match status" value="1"/>
</dbReference>
<dbReference type="SUPFAM" id="SSF143422">
    <property type="entry name" value="Transposase IS200-like"/>
    <property type="match status" value="1"/>
</dbReference>
<dbReference type="GO" id="GO:0043565">
    <property type="term" value="F:sequence-specific DNA binding"/>
    <property type="evidence" value="ECO:0007669"/>
    <property type="project" value="TreeGrafter"/>
</dbReference>
<dbReference type="RefSeq" id="WP_127805529.1">
    <property type="nucleotide sequence ID" value="NZ_SACY01000006.1"/>
</dbReference>
<dbReference type="InterPro" id="IPR036515">
    <property type="entry name" value="Transposase_17_sf"/>
</dbReference>
<keyword evidence="3" id="KW-1185">Reference proteome</keyword>
<dbReference type="GO" id="GO:0004803">
    <property type="term" value="F:transposase activity"/>
    <property type="evidence" value="ECO:0007669"/>
    <property type="project" value="InterPro"/>
</dbReference>
<dbReference type="Pfam" id="PF01797">
    <property type="entry name" value="Y1_Tnp"/>
    <property type="match status" value="1"/>
</dbReference>
<organism evidence="2 3">
    <name type="scientific">Sandaracinomonas limnophila</name>
    <dbReference type="NCBI Taxonomy" id="1862386"/>
    <lineage>
        <taxon>Bacteria</taxon>
        <taxon>Pseudomonadati</taxon>
        <taxon>Bacteroidota</taxon>
        <taxon>Cytophagia</taxon>
        <taxon>Cytophagales</taxon>
        <taxon>Flectobacillaceae</taxon>
        <taxon>Sandaracinomonas</taxon>
    </lineage>
</organism>
<accession>A0A437PMP8</accession>
<dbReference type="Proteomes" id="UP000282832">
    <property type="component" value="Unassembled WGS sequence"/>
</dbReference>
<protein>
    <submittedName>
        <fullName evidence="2">Transposase</fullName>
    </submittedName>
</protein>
<dbReference type="InterPro" id="IPR052715">
    <property type="entry name" value="RAYT_transposase"/>
</dbReference>
<feature type="domain" description="Transposase IS200-like" evidence="1">
    <location>
        <begin position="8"/>
        <end position="147"/>
    </location>
</feature>
<comment type="caution">
    <text evidence="2">The sequence shown here is derived from an EMBL/GenBank/DDBJ whole genome shotgun (WGS) entry which is preliminary data.</text>
</comment>
<gene>
    <name evidence="2" type="ORF">EOJ36_11525</name>
</gene>
<evidence type="ECO:0000313" key="3">
    <source>
        <dbReference type="Proteomes" id="UP000282832"/>
    </source>
</evidence>
<dbReference type="InterPro" id="IPR002686">
    <property type="entry name" value="Transposase_17"/>
</dbReference>
<sequence>MSEFRKTHEGYLYFITLTVSGWVDVFSRREYAEIIIENLKYCQVNKGLEIYAYVIMTNHLHLIVSRDKGKIGDWVRDFKSFTSKELTRLIKKNPQESRKDWIQMVFKFNAKLRNKEFGFSFWQDGFYPVCLDSNAKIDQKLDYIHINPVKAGFVSNSEDWRLSSAHIESPIKVLEF</sequence>